<evidence type="ECO:0000256" key="16">
    <source>
        <dbReference type="ARBA" id="ARBA00037706"/>
    </source>
</evidence>
<dbReference type="GO" id="GO:0048471">
    <property type="term" value="C:perinuclear region of cytoplasm"/>
    <property type="evidence" value="ECO:0007669"/>
    <property type="project" value="UniProtKB-SubCell"/>
</dbReference>
<keyword evidence="13 20" id="KW-0472">Membrane</keyword>
<dbReference type="FunFam" id="3.90.550.10:FF:000055">
    <property type="entry name" value="Alpha-1,3-mannosyl-glycoprotein 2-beta-N-acetylglucosaminyltransferase"/>
    <property type="match status" value="1"/>
</dbReference>
<dbReference type="CDD" id="cd02514">
    <property type="entry name" value="GT13_GLCNAC-TI"/>
    <property type="match status" value="1"/>
</dbReference>
<dbReference type="EMBL" id="JRES01001351">
    <property type="protein sequence ID" value="KNC23460.1"/>
    <property type="molecule type" value="Genomic_DNA"/>
</dbReference>
<evidence type="ECO:0000256" key="17">
    <source>
        <dbReference type="ARBA" id="ARBA00038949"/>
    </source>
</evidence>
<comment type="function">
    <text evidence="16 20">Initiates complex N-linked carbohydrate formation. Essential for the conversion of high-mannose to hybrid and complex N-glycans.</text>
</comment>
<dbReference type="PANTHER" id="PTHR10468:SF0">
    <property type="entry name" value="ALPHA-1,3-MANNOSYL-GLYCOPROTEIN 2-BETA-N-ACETYLGLUCOSAMINYLTRANSFERASE"/>
    <property type="match status" value="1"/>
</dbReference>
<evidence type="ECO:0000256" key="21">
    <source>
        <dbReference type="SAM" id="MobiDB-lite"/>
    </source>
</evidence>
<evidence type="ECO:0000256" key="2">
    <source>
        <dbReference type="ARBA" id="ARBA00004556"/>
    </source>
</evidence>
<dbReference type="EC" id="2.4.1.101" evidence="17 20"/>
<dbReference type="OrthoDB" id="440755at2759"/>
<feature type="transmembrane region" description="Helical" evidence="20">
    <location>
        <begin position="7"/>
        <end position="24"/>
    </location>
</feature>
<dbReference type="PANTHER" id="PTHR10468">
    <property type="entry name" value="PROTEIN O-LINKED-MANNOSE BETA-1,2-N-ACETYLGLUCOSAMINYLTRANSFERASE 1/ALPHA-1,3-MANNOSYL-GLYCOPROTEIN 2-BETA-N-ACETYLGLUCOSAMINYLTRANSFERASE"/>
    <property type="match status" value="1"/>
</dbReference>
<evidence type="ECO:0000256" key="11">
    <source>
        <dbReference type="ARBA" id="ARBA00022989"/>
    </source>
</evidence>
<dbReference type="STRING" id="7375.A0A0L0BTQ1"/>
<protein>
    <recommendedName>
        <fullName evidence="17 20">Alpha-1,3-mannosyl-glycoprotein 2-beta-N-acetylglucosaminyltransferase</fullName>
        <shortName evidence="20">GNT-I</shortName>
        <shortName evidence="20">GlcNAc-T I</shortName>
        <ecNumber evidence="17 20">2.4.1.101</ecNumber>
    </recommendedName>
    <alternativeName>
        <fullName evidence="18 20">N-glycosyl-oligosaccharide-glycoprotein N-acetylglucosaminyltransferase I</fullName>
    </alternativeName>
</protein>
<keyword evidence="14" id="KW-1015">Disulfide bond</keyword>
<reference evidence="22 23" key="1">
    <citation type="journal article" date="2015" name="Nat. Commun.">
        <title>Lucilia cuprina genome unlocks parasitic fly biology to underpin future interventions.</title>
        <authorList>
            <person name="Anstead C.A."/>
            <person name="Korhonen P.K."/>
            <person name="Young N.D."/>
            <person name="Hall R.S."/>
            <person name="Jex A.R."/>
            <person name="Murali S.C."/>
            <person name="Hughes D.S."/>
            <person name="Lee S.F."/>
            <person name="Perry T."/>
            <person name="Stroehlein A.J."/>
            <person name="Ansell B.R."/>
            <person name="Breugelmans B."/>
            <person name="Hofmann A."/>
            <person name="Qu J."/>
            <person name="Dugan S."/>
            <person name="Lee S.L."/>
            <person name="Chao H."/>
            <person name="Dinh H."/>
            <person name="Han Y."/>
            <person name="Doddapaneni H.V."/>
            <person name="Worley K.C."/>
            <person name="Muzny D.M."/>
            <person name="Ioannidis P."/>
            <person name="Waterhouse R.M."/>
            <person name="Zdobnov E.M."/>
            <person name="James P.J."/>
            <person name="Bagnall N.H."/>
            <person name="Kotze A.C."/>
            <person name="Gibbs R.A."/>
            <person name="Richards S."/>
            <person name="Batterham P."/>
            <person name="Gasser R.B."/>
        </authorList>
    </citation>
    <scope>NUCLEOTIDE SEQUENCE [LARGE SCALE GENOMIC DNA]</scope>
    <source>
        <strain evidence="22 23">LS</strain>
        <tissue evidence="22">Full body</tissue>
    </source>
</reference>
<keyword evidence="15 20" id="KW-0464">Manganese</keyword>
<evidence type="ECO:0000256" key="8">
    <source>
        <dbReference type="ARBA" id="ARBA00022692"/>
    </source>
</evidence>
<dbReference type="GO" id="GO:0006487">
    <property type="term" value="P:protein N-linked glycosylation"/>
    <property type="evidence" value="ECO:0007669"/>
    <property type="project" value="TreeGrafter"/>
</dbReference>
<dbReference type="GO" id="GO:0003827">
    <property type="term" value="F:alpha-1,3-mannosylglycoprotein 2-beta-N-acetylglucosaminyltransferase activity"/>
    <property type="evidence" value="ECO:0007669"/>
    <property type="project" value="UniProtKB-UniRule"/>
</dbReference>
<dbReference type="GO" id="GO:0030145">
    <property type="term" value="F:manganese ion binding"/>
    <property type="evidence" value="ECO:0007669"/>
    <property type="project" value="UniProtKB-UniRule"/>
</dbReference>
<dbReference type="Pfam" id="PF03071">
    <property type="entry name" value="GNT-I"/>
    <property type="match status" value="1"/>
</dbReference>
<evidence type="ECO:0000256" key="15">
    <source>
        <dbReference type="ARBA" id="ARBA00023211"/>
    </source>
</evidence>
<proteinExistence type="inferred from homology"/>
<accession>A0A0L0BTQ1</accession>
<dbReference type="InterPro" id="IPR052261">
    <property type="entry name" value="Glycosyltransferase_13"/>
</dbReference>
<comment type="cofactor">
    <cofactor evidence="20">
        <name>Mn(2+)</name>
        <dbReference type="ChEBI" id="CHEBI:29035"/>
    </cofactor>
    <text evidence="20">The cofactor is mostly bound to the substrate.</text>
</comment>
<keyword evidence="7" id="KW-0808">Transferase</keyword>
<evidence type="ECO:0000256" key="6">
    <source>
        <dbReference type="ARBA" id="ARBA00022676"/>
    </source>
</evidence>
<dbReference type="InterPro" id="IPR004139">
    <property type="entry name" value="Glyco_trans_13"/>
</dbReference>
<dbReference type="Gene3D" id="3.10.180.20">
    <property type="entry name" value="N-Acetylglucosaminyltransferase I, Domain 2"/>
    <property type="match status" value="1"/>
</dbReference>
<evidence type="ECO:0000256" key="18">
    <source>
        <dbReference type="ARBA" id="ARBA00041712"/>
    </source>
</evidence>
<dbReference type="AlphaFoldDB" id="A0A0L0BTQ1"/>
<organism evidence="22 23">
    <name type="scientific">Lucilia cuprina</name>
    <name type="common">Green bottle fly</name>
    <name type="synonym">Australian sheep blowfly</name>
    <dbReference type="NCBI Taxonomy" id="7375"/>
    <lineage>
        <taxon>Eukaryota</taxon>
        <taxon>Metazoa</taxon>
        <taxon>Ecdysozoa</taxon>
        <taxon>Arthropoda</taxon>
        <taxon>Hexapoda</taxon>
        <taxon>Insecta</taxon>
        <taxon>Pterygota</taxon>
        <taxon>Neoptera</taxon>
        <taxon>Endopterygota</taxon>
        <taxon>Diptera</taxon>
        <taxon>Brachycera</taxon>
        <taxon>Muscomorpha</taxon>
        <taxon>Oestroidea</taxon>
        <taxon>Calliphoridae</taxon>
        <taxon>Luciliinae</taxon>
        <taxon>Lucilia</taxon>
    </lineage>
</organism>
<dbReference type="InterPro" id="IPR029044">
    <property type="entry name" value="Nucleotide-diphossugar_trans"/>
</dbReference>
<keyword evidence="6 20" id="KW-0328">Glycosyltransferase</keyword>
<name>A0A0L0BTQ1_LUCCU</name>
<dbReference type="Gene3D" id="3.90.550.10">
    <property type="entry name" value="Spore Coat Polysaccharide Biosynthesis Protein SpsA, Chain A"/>
    <property type="match status" value="1"/>
</dbReference>
<evidence type="ECO:0000256" key="20">
    <source>
        <dbReference type="RuleBase" id="RU368119"/>
    </source>
</evidence>
<dbReference type="Proteomes" id="UP000037069">
    <property type="component" value="Unassembled WGS sequence"/>
</dbReference>
<keyword evidence="10 20" id="KW-0735">Signal-anchor</keyword>
<keyword evidence="8 20" id="KW-0812">Transmembrane</keyword>
<evidence type="ECO:0000256" key="3">
    <source>
        <dbReference type="ARBA" id="ARBA00004922"/>
    </source>
</evidence>
<dbReference type="GO" id="GO:0000139">
    <property type="term" value="C:Golgi membrane"/>
    <property type="evidence" value="ECO:0007669"/>
    <property type="project" value="UniProtKB-SubCell"/>
</dbReference>
<evidence type="ECO:0000256" key="13">
    <source>
        <dbReference type="ARBA" id="ARBA00023136"/>
    </source>
</evidence>
<evidence type="ECO:0000256" key="1">
    <source>
        <dbReference type="ARBA" id="ARBA00004323"/>
    </source>
</evidence>
<evidence type="ECO:0000256" key="4">
    <source>
        <dbReference type="ARBA" id="ARBA00006492"/>
    </source>
</evidence>
<evidence type="ECO:0000313" key="22">
    <source>
        <dbReference type="EMBL" id="KNC23460.1"/>
    </source>
</evidence>
<dbReference type="OMA" id="KGYDLSW"/>
<dbReference type="UniPathway" id="UPA00378"/>
<keyword evidence="5" id="KW-0963">Cytoplasm</keyword>
<comment type="similarity">
    <text evidence="4 20">Belongs to the glycosyltransferase 13 family.</text>
</comment>
<evidence type="ECO:0000256" key="5">
    <source>
        <dbReference type="ARBA" id="ARBA00022490"/>
    </source>
</evidence>
<evidence type="ECO:0000256" key="10">
    <source>
        <dbReference type="ARBA" id="ARBA00022968"/>
    </source>
</evidence>
<keyword evidence="11 20" id="KW-1133">Transmembrane helix</keyword>
<feature type="region of interest" description="Disordered" evidence="21">
    <location>
        <begin position="110"/>
        <end position="131"/>
    </location>
</feature>
<evidence type="ECO:0000256" key="19">
    <source>
        <dbReference type="ARBA" id="ARBA00049421"/>
    </source>
</evidence>
<evidence type="ECO:0000313" key="23">
    <source>
        <dbReference type="Proteomes" id="UP000037069"/>
    </source>
</evidence>
<dbReference type="SUPFAM" id="SSF53448">
    <property type="entry name" value="Nucleotide-diphospho-sugar transferases"/>
    <property type="match status" value="1"/>
</dbReference>
<comment type="caution">
    <text evidence="22">The sequence shown here is derived from an EMBL/GenBank/DDBJ whole genome shotgun (WGS) entry which is preliminary data.</text>
</comment>
<keyword evidence="12 20" id="KW-0333">Golgi apparatus</keyword>
<evidence type="ECO:0000256" key="12">
    <source>
        <dbReference type="ARBA" id="ARBA00023034"/>
    </source>
</evidence>
<comment type="catalytic activity">
    <reaction evidence="19 20">
        <text>N(4)-(alpha-D-Man-(1-&gt;3)-[alpha-D-Man-(1-&gt;3)-[alpha-D-Man-(1-&gt;6)]-alpha-D-Man-(1-&gt;6)]-beta-D-Man-(1-&gt;4)-beta-D-GlcNAc-(1-&gt;4)-beta-D-GlcNAc)-L-asparaginyl-[protein] (N-glucan mannose isomer 5A1,2) + UDP-N-acetyl-alpha-D-glucosamine = N(4)-{beta-D-GlcNAc-(1-&gt;2)-alpha-D-Man-(1-&gt;3)-[alpha-D-Man-(1-&gt;3)-[alpha-D-Man-(1-&gt;6)]-alpha-D-Man-(1-&gt;6)]-beta-D-Man-(1-&gt;4)-beta-D-GlcNAc-(1-&gt;4)-beta-D-GlcNAc}-L-asparaginyl-[protein] + UDP + H(+)</text>
        <dbReference type="Rhea" id="RHEA:11456"/>
        <dbReference type="Rhea" id="RHEA-COMP:14367"/>
        <dbReference type="Rhea" id="RHEA-COMP:14368"/>
        <dbReference type="ChEBI" id="CHEBI:15378"/>
        <dbReference type="ChEBI" id="CHEBI:57705"/>
        <dbReference type="ChEBI" id="CHEBI:58223"/>
        <dbReference type="ChEBI" id="CHEBI:59087"/>
        <dbReference type="ChEBI" id="CHEBI:60625"/>
        <dbReference type="EC" id="2.4.1.101"/>
    </reaction>
</comment>
<sequence>MRSKKFLIIAGFLVTWTFIVFYFVPRTNTKFSPALTSNRLQQLEQDARQEYRKSDKLMVNLLGILKTKYPLETQAATEKEIAIIALPNNQPIQEPPSSNERQENILEQPNDTETNLVSNSQQPVTPTTKTHLNNGQPIIPVLVFACNRVSISKCLDNLIKYRPSMEQFPIIVSQDCGDEATRNVILSYKEQVSLIEQPDQSDIFVPPKEKKFKGYYKIARHYGWALNNTFGKGYDYVIIVEDDLNVAPDFFEYFSGTHHLLKQDPSLWCVSAWNDNGKANLIDASHPELLYRTDFFPGLGWMLTKDLWRELSVKWPKSFWDDWIRHPEQRKNRVCIRPEISRTRTFGKVGVSNGLFFDKYLRYIKLSEEFVPFTKMNLSYLLKDNYDKTFIKEIYTYPVVTYDELRRELIKRDGPVRIQYNTRDQYKRTAKMLGLMDDLKSGVPRTAYHGIVSFFFNKRRVYLAPNVNWKGYDLSWS</sequence>
<keyword evidence="23" id="KW-1185">Reference proteome</keyword>
<comment type="pathway">
    <text evidence="3 20">Protein modification; protein glycosylation.</text>
</comment>
<gene>
    <name evidence="22" type="ORF">FF38_13344</name>
</gene>
<dbReference type="FunFam" id="3.10.180.20:FF:000001">
    <property type="entry name" value="alpha-1,3-mannosyl-glycoprotein 2-beta-N-acetylglucosaminyltransferase"/>
    <property type="match status" value="1"/>
</dbReference>
<evidence type="ECO:0000256" key="14">
    <source>
        <dbReference type="ARBA" id="ARBA00023157"/>
    </source>
</evidence>
<evidence type="ECO:0000256" key="9">
    <source>
        <dbReference type="ARBA" id="ARBA00022723"/>
    </source>
</evidence>
<keyword evidence="9 20" id="KW-0479">Metal-binding</keyword>
<comment type="subcellular location">
    <subcellularLocation>
        <location evidence="2">Cytoplasm</location>
        <location evidence="2">Perinuclear region</location>
    </subcellularLocation>
    <subcellularLocation>
        <location evidence="1 20">Golgi apparatus membrane</location>
        <topology evidence="1 20">Single-pass type II membrane protein</topology>
    </subcellularLocation>
</comment>
<evidence type="ECO:0000256" key="7">
    <source>
        <dbReference type="ARBA" id="ARBA00022679"/>
    </source>
</evidence>